<dbReference type="PROSITE" id="PS51257">
    <property type="entry name" value="PROKAR_LIPOPROTEIN"/>
    <property type="match status" value="1"/>
</dbReference>
<dbReference type="GO" id="GO:0071281">
    <property type="term" value="P:cellular response to iron ion"/>
    <property type="evidence" value="ECO:0007669"/>
    <property type="project" value="TreeGrafter"/>
</dbReference>
<feature type="region of interest" description="Disordered" evidence="3">
    <location>
        <begin position="27"/>
        <end position="64"/>
    </location>
</feature>
<feature type="compositionally biased region" description="Low complexity" evidence="3">
    <location>
        <begin position="40"/>
        <end position="64"/>
    </location>
</feature>
<reference evidence="6" key="2">
    <citation type="journal article" date="2021" name="PeerJ">
        <title>Extensive microbial diversity within the chicken gut microbiome revealed by metagenomics and culture.</title>
        <authorList>
            <person name="Gilroy R."/>
            <person name="Ravi A."/>
            <person name="Getino M."/>
            <person name="Pursley I."/>
            <person name="Horton D.L."/>
            <person name="Alikhan N.F."/>
            <person name="Baker D."/>
            <person name="Gharbi K."/>
            <person name="Hall N."/>
            <person name="Watson M."/>
            <person name="Adriaenssens E.M."/>
            <person name="Foster-Nyarko E."/>
            <person name="Jarju S."/>
            <person name="Secka A."/>
            <person name="Antonio M."/>
            <person name="Oren A."/>
            <person name="Chaudhuri R.R."/>
            <person name="La Ragione R."/>
            <person name="Hildebrand F."/>
            <person name="Pallen M.J."/>
        </authorList>
    </citation>
    <scope>NUCLEOTIDE SEQUENCE</scope>
    <source>
        <strain evidence="6">CHK188-20938</strain>
    </source>
</reference>
<name>A0A9D1T9E7_9FIRM</name>
<dbReference type="SUPFAM" id="SSF53807">
    <property type="entry name" value="Helical backbone' metal receptor"/>
    <property type="match status" value="1"/>
</dbReference>
<evidence type="ECO:0000313" key="7">
    <source>
        <dbReference type="Proteomes" id="UP000824169"/>
    </source>
</evidence>
<dbReference type="Pfam" id="PF01497">
    <property type="entry name" value="Peripla_BP_2"/>
    <property type="match status" value="1"/>
</dbReference>
<dbReference type="NCBIfam" id="NF038402">
    <property type="entry name" value="TroA_like"/>
    <property type="match status" value="1"/>
</dbReference>
<dbReference type="PANTHER" id="PTHR30535">
    <property type="entry name" value="VITAMIN B12-BINDING PROTEIN"/>
    <property type="match status" value="1"/>
</dbReference>
<evidence type="ECO:0000259" key="5">
    <source>
        <dbReference type="PROSITE" id="PS50983"/>
    </source>
</evidence>
<feature type="domain" description="Fe/B12 periplasmic-binding" evidence="5">
    <location>
        <begin position="90"/>
        <end position="341"/>
    </location>
</feature>
<keyword evidence="2 4" id="KW-0732">Signal</keyword>
<organism evidence="6 7">
    <name type="scientific">Candidatus Scatomonas pullistercoris</name>
    <dbReference type="NCBI Taxonomy" id="2840920"/>
    <lineage>
        <taxon>Bacteria</taxon>
        <taxon>Bacillati</taxon>
        <taxon>Bacillota</taxon>
        <taxon>Clostridia</taxon>
        <taxon>Lachnospirales</taxon>
        <taxon>Lachnospiraceae</taxon>
        <taxon>Lachnospiraceae incertae sedis</taxon>
        <taxon>Candidatus Scatomonas</taxon>
    </lineage>
</organism>
<dbReference type="EMBL" id="DVOO01000006">
    <property type="protein sequence ID" value="HIV24476.1"/>
    <property type="molecule type" value="Genomic_DNA"/>
</dbReference>
<protein>
    <submittedName>
        <fullName evidence="6">ABC transporter substrate-binding protein</fullName>
    </submittedName>
</protein>
<dbReference type="Proteomes" id="UP000824169">
    <property type="component" value="Unassembled WGS sequence"/>
</dbReference>
<comment type="similarity">
    <text evidence="1">Belongs to the bacterial solute-binding protein 8 family.</text>
</comment>
<dbReference type="InterPro" id="IPR054828">
    <property type="entry name" value="Vit_B12_bind_prot"/>
</dbReference>
<dbReference type="CDD" id="cd01143">
    <property type="entry name" value="YvrC"/>
    <property type="match status" value="1"/>
</dbReference>
<gene>
    <name evidence="6" type="ORF">IAB71_01615</name>
</gene>
<evidence type="ECO:0000256" key="2">
    <source>
        <dbReference type="ARBA" id="ARBA00022729"/>
    </source>
</evidence>
<accession>A0A9D1T9E7</accession>
<evidence type="ECO:0000256" key="4">
    <source>
        <dbReference type="SAM" id="SignalP"/>
    </source>
</evidence>
<evidence type="ECO:0000256" key="3">
    <source>
        <dbReference type="SAM" id="MobiDB-lite"/>
    </source>
</evidence>
<dbReference type="AlphaFoldDB" id="A0A9D1T9E7"/>
<evidence type="ECO:0000313" key="6">
    <source>
        <dbReference type="EMBL" id="HIV24476.1"/>
    </source>
</evidence>
<reference evidence="6" key="1">
    <citation type="submission" date="2020-10" db="EMBL/GenBank/DDBJ databases">
        <authorList>
            <person name="Gilroy R."/>
        </authorList>
    </citation>
    <scope>NUCLEOTIDE SEQUENCE</scope>
    <source>
        <strain evidence="6">CHK188-20938</strain>
    </source>
</reference>
<feature type="chain" id="PRO_5038494090" evidence="4">
    <location>
        <begin position="23"/>
        <end position="341"/>
    </location>
</feature>
<dbReference type="InterPro" id="IPR002491">
    <property type="entry name" value="ABC_transptr_periplasmic_BD"/>
</dbReference>
<dbReference type="Gene3D" id="3.40.50.1980">
    <property type="entry name" value="Nitrogenase molybdenum iron protein domain"/>
    <property type="match status" value="2"/>
</dbReference>
<comment type="caution">
    <text evidence="6">The sequence shown here is derived from an EMBL/GenBank/DDBJ whole genome shotgun (WGS) entry which is preliminary data.</text>
</comment>
<dbReference type="PROSITE" id="PS50983">
    <property type="entry name" value="FE_B12_PBP"/>
    <property type="match status" value="1"/>
</dbReference>
<evidence type="ECO:0000256" key="1">
    <source>
        <dbReference type="ARBA" id="ARBA00008814"/>
    </source>
</evidence>
<dbReference type="InterPro" id="IPR050902">
    <property type="entry name" value="ABC_Transporter_SBP"/>
</dbReference>
<feature type="signal peptide" evidence="4">
    <location>
        <begin position="1"/>
        <end position="22"/>
    </location>
</feature>
<proteinExistence type="inferred from homology"/>
<dbReference type="PANTHER" id="PTHR30535:SF34">
    <property type="entry name" value="MOLYBDATE-BINDING PROTEIN MOLA"/>
    <property type="match status" value="1"/>
</dbReference>
<sequence>MKKKITGVLLASSMILAMPAAAGCGNSSAGSAAESTVSDSVPDGSAAAGVSGSSGTADSTSAISAEETQYPLTITDDLGNTVTIEEEPERVLSLSPANTETLFALGAGERIVGRTDYCNYPEEAADVPSIGTYTSPNTELIISMTPDVIFASDFIDEAIRSQVENAGASVIVFSANNIESVEQDILTAGQVLNLNEKAREITAGMEAEMDGLQEILSANTEEKSAFIDLGDYYSAGEGSLLGNMLENIGVRNVAADTGETWPQLSLEKIIESNPDVYISLYSTPENLKAVSGLSELDCIRNDRIIYYDGLSPEADMIQRAGPRLAEGTRLLAEQIYPELFS</sequence>